<gene>
    <name evidence="1" type="ORF">DFR58_11877</name>
</gene>
<protein>
    <submittedName>
        <fullName evidence="1">Uncharacterized protein</fullName>
    </submittedName>
</protein>
<sequence length="174" mass="19858">MNNGMLETERLLKEYRRNKERVNALQGEIKRLAPEEHSDYIEYRMYGSGYSGAAPKFVMEKGVEVSQLNKVEAAAMEYRKGCVSDYRRARAEMEKELKRMRYDIAVVEEGVELLGRINKKYGTIVKSYYINCVAMEQTAYTMNMSLSRCYGVCREAVRCLAGLICGNGGTRDAV</sequence>
<proteinExistence type="predicted"/>
<comment type="caution">
    <text evidence="1">The sequence shown here is derived from an EMBL/GenBank/DDBJ whole genome shotgun (WGS) entry which is preliminary data.</text>
</comment>
<name>A0A369AVB0_9FIRM</name>
<dbReference type="AlphaFoldDB" id="A0A369AVB0"/>
<accession>A0A369AVB0</accession>
<reference evidence="1 2" key="1">
    <citation type="submission" date="2018-07" db="EMBL/GenBank/DDBJ databases">
        <title>Genomic Encyclopedia of Type Strains, Phase IV (KMG-IV): sequencing the most valuable type-strain genomes for metagenomic binning, comparative biology and taxonomic classification.</title>
        <authorList>
            <person name="Goeker M."/>
        </authorList>
    </citation>
    <scope>NUCLEOTIDE SEQUENCE [LARGE SCALE GENOMIC DNA]</scope>
    <source>
        <strain evidence="1 2">DSM 27016</strain>
    </source>
</reference>
<keyword evidence="2" id="KW-1185">Reference proteome</keyword>
<evidence type="ECO:0000313" key="1">
    <source>
        <dbReference type="EMBL" id="RCX13259.1"/>
    </source>
</evidence>
<dbReference type="Proteomes" id="UP000253034">
    <property type="component" value="Unassembled WGS sequence"/>
</dbReference>
<dbReference type="RefSeq" id="WP_114298676.1">
    <property type="nucleotide sequence ID" value="NZ_QPJT01000018.1"/>
</dbReference>
<evidence type="ECO:0000313" key="2">
    <source>
        <dbReference type="Proteomes" id="UP000253034"/>
    </source>
</evidence>
<organism evidence="1 2">
    <name type="scientific">Anaerobacterium chartisolvens</name>
    <dbReference type="NCBI Taxonomy" id="1297424"/>
    <lineage>
        <taxon>Bacteria</taxon>
        <taxon>Bacillati</taxon>
        <taxon>Bacillota</taxon>
        <taxon>Clostridia</taxon>
        <taxon>Eubacteriales</taxon>
        <taxon>Oscillospiraceae</taxon>
        <taxon>Anaerobacterium</taxon>
    </lineage>
</organism>
<dbReference type="EMBL" id="QPJT01000018">
    <property type="protein sequence ID" value="RCX13259.1"/>
    <property type="molecule type" value="Genomic_DNA"/>
</dbReference>